<protein>
    <submittedName>
        <fullName evidence="1">Uncharacterized protein</fullName>
    </submittedName>
</protein>
<keyword evidence="2" id="KW-1185">Reference proteome</keyword>
<accession>M1UN95</accession>
<organism evidence="1 2">
    <name type="scientific">Corynebacterium callunae DSM 20147</name>
    <dbReference type="NCBI Taxonomy" id="1121353"/>
    <lineage>
        <taxon>Bacteria</taxon>
        <taxon>Bacillati</taxon>
        <taxon>Actinomycetota</taxon>
        <taxon>Actinomycetes</taxon>
        <taxon>Mycobacteriales</taxon>
        <taxon>Corynebacteriaceae</taxon>
        <taxon>Corynebacterium</taxon>
    </lineage>
</organism>
<gene>
    <name evidence="1" type="ORF">H924_11430</name>
</gene>
<dbReference type="EMBL" id="CP004354">
    <property type="protein sequence ID" value="AGG67714.1"/>
    <property type="molecule type" value="Genomic_DNA"/>
</dbReference>
<dbReference type="Proteomes" id="UP000011760">
    <property type="component" value="Chromosome"/>
</dbReference>
<evidence type="ECO:0000313" key="2">
    <source>
        <dbReference type="Proteomes" id="UP000011760"/>
    </source>
</evidence>
<proteinExistence type="predicted"/>
<name>M1UN95_9CORY</name>
<dbReference type="HOGENOM" id="CLU_2805124_0_0_11"/>
<evidence type="ECO:0000313" key="1">
    <source>
        <dbReference type="EMBL" id="AGG67714.1"/>
    </source>
</evidence>
<dbReference type="KEGG" id="ccn:H924_11430"/>
<reference evidence="1 2" key="1">
    <citation type="submission" date="2013-02" db="EMBL/GenBank/DDBJ databases">
        <title>The complete genome sequence of Corynebacterium callunae DSM 20147.</title>
        <authorList>
            <person name="Ruckert C."/>
            <person name="Albersmeier A."/>
            <person name="Kalinowski J."/>
        </authorList>
    </citation>
    <scope>NUCLEOTIDE SEQUENCE [LARGE SCALE GENOMIC DNA]</scope>
    <source>
        <strain evidence="1 2">DSM 20147</strain>
    </source>
</reference>
<dbReference type="AlphaFoldDB" id="M1UN95"/>
<sequence>MGGRIKDTKLRFSVERALTQGHRLIAPQVVLTTMREFLLLRDEDDGLDDGENDLDLLICALLGWPRT</sequence>